<accession>A0A0H4ITG6</accession>
<protein>
    <submittedName>
        <fullName evidence="1">Uncharacterized protein</fullName>
    </submittedName>
</protein>
<organism evidence="1 2">
    <name type="scientific">Stenotrophomonas phage IME-SM1</name>
    <dbReference type="NCBI Taxonomy" id="1654717"/>
    <lineage>
        <taxon>Viruses</taxon>
        <taxon>Duplodnaviria</taxon>
        <taxon>Heunggongvirae</taxon>
        <taxon>Uroviricota</taxon>
        <taxon>Caudoviricetes</taxon>
        <taxon>Menderavirus</taxon>
        <taxon>Menderavirus IMESM1</taxon>
    </lineage>
</organism>
<evidence type="ECO:0000313" key="2">
    <source>
        <dbReference type="Proteomes" id="UP000224291"/>
    </source>
</evidence>
<name>A0A0H4ITG6_9CAUD</name>
<sequence length="69" mass="7891">MDVHVIVEHIDLGDQVIGVYADKKHAKSVCDELNEDFKAQYISHVGNRYSVETHTVVSRLHRWCGPTEN</sequence>
<evidence type="ECO:0000313" key="1">
    <source>
        <dbReference type="EMBL" id="AKO61619.1"/>
    </source>
</evidence>
<proteinExistence type="predicted"/>
<dbReference type="EMBL" id="KR560069">
    <property type="protein sequence ID" value="AKO61619.1"/>
    <property type="molecule type" value="Genomic_DNA"/>
</dbReference>
<dbReference type="RefSeq" id="YP_010077812.1">
    <property type="nucleotide sequence ID" value="NC_054952.1"/>
</dbReference>
<dbReference type="Proteomes" id="UP000224291">
    <property type="component" value="Segment"/>
</dbReference>
<dbReference type="GeneID" id="65066728"/>
<dbReference type="KEGG" id="vg:65066728"/>
<keyword evidence="2" id="KW-1185">Reference proteome</keyword>
<reference evidence="1 2" key="1">
    <citation type="submission" date="2015-05" db="EMBL/GenBank/DDBJ databases">
        <authorList>
            <person name="Liu X."/>
            <person name="Tong Y."/>
            <person name="Huang Y."/>
            <person name="Fan H."/>
            <person name="An X."/>
            <person name="Mi Z."/>
            <person name="Zhang Z."/>
        </authorList>
    </citation>
    <scope>NUCLEOTIDE SEQUENCE [LARGE SCALE GENOMIC DNA]</scope>
</reference>